<dbReference type="Proteomes" id="UP001604336">
    <property type="component" value="Unassembled WGS sequence"/>
</dbReference>
<protein>
    <submittedName>
        <fullName evidence="3">Cold regulated protein 27</fullName>
    </submittedName>
</protein>
<sequence length="313" mass="35205">MKSLHCWLLSSLAEGLGLFVQIKNGGFLQSMSYTLFRNAKDGVSLTMQVSSPVLVLAEMGFGVMEILQIMENLVGSSGEDRNFSQELENYEDSRNCVEQEETSTLESQATESRPTEWTNEKHSLYLKSMEALFVNQLYKSLDLFGSANENCQSKHKSSKQKEKSSDARSGQYKVFQDGCWSKIDFTRDEPIANNAEDSGSLQGNPWIRHYRYADRQAARNSSVSRIKASSPTTVNQFPTRHFQFRHQDSIGSNTEVMGQNFNDEDLEEEKSGSIHDTKRTKTSTDDISSNDQVVPFGIPQVGYAAEDHISSKD</sequence>
<dbReference type="InterPro" id="IPR044678">
    <property type="entry name" value="COR27/28"/>
</dbReference>
<keyword evidence="2" id="KW-0732">Signal</keyword>
<evidence type="ECO:0000313" key="3">
    <source>
        <dbReference type="EMBL" id="KAL2498264.1"/>
    </source>
</evidence>
<name>A0ABD1SF73_9LAMI</name>
<evidence type="ECO:0000313" key="4">
    <source>
        <dbReference type="Proteomes" id="UP001604336"/>
    </source>
</evidence>
<comment type="caution">
    <text evidence="3">The sequence shown here is derived from an EMBL/GenBank/DDBJ whole genome shotgun (WGS) entry which is preliminary data.</text>
</comment>
<dbReference type="PANTHER" id="PTHR33676">
    <property type="entry name" value="COLD REGULATED PROTEIN 27"/>
    <property type="match status" value="1"/>
</dbReference>
<feature type="chain" id="PRO_5044867388" evidence="2">
    <location>
        <begin position="18"/>
        <end position="313"/>
    </location>
</feature>
<feature type="region of interest" description="Disordered" evidence="1">
    <location>
        <begin position="149"/>
        <end position="170"/>
    </location>
</feature>
<feature type="region of interest" description="Disordered" evidence="1">
    <location>
        <begin position="264"/>
        <end position="295"/>
    </location>
</feature>
<evidence type="ECO:0000256" key="1">
    <source>
        <dbReference type="SAM" id="MobiDB-lite"/>
    </source>
</evidence>
<accession>A0ABD1SF73</accession>
<feature type="compositionally biased region" description="Basic and acidic residues" evidence="1">
    <location>
        <begin position="269"/>
        <end position="284"/>
    </location>
</feature>
<keyword evidence="4" id="KW-1185">Reference proteome</keyword>
<feature type="signal peptide" evidence="2">
    <location>
        <begin position="1"/>
        <end position="17"/>
    </location>
</feature>
<evidence type="ECO:0000256" key="2">
    <source>
        <dbReference type="SAM" id="SignalP"/>
    </source>
</evidence>
<dbReference type="PANTHER" id="PTHR33676:SF3">
    <property type="entry name" value="COLD-REGULATED PROTEIN 27"/>
    <property type="match status" value="1"/>
</dbReference>
<dbReference type="EMBL" id="JBFOLK010000007">
    <property type="protein sequence ID" value="KAL2498264.1"/>
    <property type="molecule type" value="Genomic_DNA"/>
</dbReference>
<proteinExistence type="predicted"/>
<dbReference type="AlphaFoldDB" id="A0ABD1SF73"/>
<organism evidence="3 4">
    <name type="scientific">Abeliophyllum distichum</name>
    <dbReference type="NCBI Taxonomy" id="126358"/>
    <lineage>
        <taxon>Eukaryota</taxon>
        <taxon>Viridiplantae</taxon>
        <taxon>Streptophyta</taxon>
        <taxon>Embryophyta</taxon>
        <taxon>Tracheophyta</taxon>
        <taxon>Spermatophyta</taxon>
        <taxon>Magnoliopsida</taxon>
        <taxon>eudicotyledons</taxon>
        <taxon>Gunneridae</taxon>
        <taxon>Pentapetalae</taxon>
        <taxon>asterids</taxon>
        <taxon>lamiids</taxon>
        <taxon>Lamiales</taxon>
        <taxon>Oleaceae</taxon>
        <taxon>Forsythieae</taxon>
        <taxon>Abeliophyllum</taxon>
    </lineage>
</organism>
<gene>
    <name evidence="3" type="ORF">Adt_23814</name>
</gene>
<reference evidence="4" key="1">
    <citation type="submission" date="2024-07" db="EMBL/GenBank/DDBJ databases">
        <title>Two chromosome-level genome assemblies of Korean endemic species Abeliophyllum distichum and Forsythia ovata (Oleaceae).</title>
        <authorList>
            <person name="Jang H."/>
        </authorList>
    </citation>
    <scope>NUCLEOTIDE SEQUENCE [LARGE SCALE GENOMIC DNA]</scope>
</reference>